<evidence type="ECO:0000259" key="2">
    <source>
        <dbReference type="Pfam" id="PF08240"/>
    </source>
</evidence>
<organism evidence="3">
    <name type="scientific">Oikopleura dioica</name>
    <name type="common">Tunicate</name>
    <dbReference type="NCBI Taxonomy" id="34765"/>
    <lineage>
        <taxon>Eukaryota</taxon>
        <taxon>Metazoa</taxon>
        <taxon>Chordata</taxon>
        <taxon>Tunicata</taxon>
        <taxon>Appendicularia</taxon>
        <taxon>Copelata</taxon>
        <taxon>Oikopleuridae</taxon>
        <taxon>Oikopleura</taxon>
    </lineage>
</organism>
<feature type="non-terminal residue" evidence="3">
    <location>
        <position position="168"/>
    </location>
</feature>
<evidence type="ECO:0000313" key="3">
    <source>
        <dbReference type="EMBL" id="CBY40968.1"/>
    </source>
</evidence>
<keyword evidence="1" id="KW-0521">NADP</keyword>
<protein>
    <recommendedName>
        <fullName evidence="2">Alcohol dehydrogenase-like N-terminal domain-containing protein</fullName>
    </recommendedName>
</protein>
<dbReference type="AlphaFoldDB" id="E4YZU0"/>
<proteinExistence type="predicted"/>
<dbReference type="SUPFAM" id="SSF50129">
    <property type="entry name" value="GroES-like"/>
    <property type="match status" value="1"/>
</dbReference>
<gene>
    <name evidence="3" type="ORF">GSOID_T00023013001</name>
</gene>
<dbReference type="InterPro" id="IPR011032">
    <property type="entry name" value="GroES-like_sf"/>
</dbReference>
<dbReference type="Gene3D" id="3.90.180.10">
    <property type="entry name" value="Medium-chain alcohol dehydrogenases, catalytic domain"/>
    <property type="match status" value="1"/>
</dbReference>
<feature type="domain" description="Alcohol dehydrogenase-like N-terminal" evidence="2">
    <location>
        <begin position="77"/>
        <end position="165"/>
    </location>
</feature>
<name>E4YZU0_OIKDI</name>
<dbReference type="Pfam" id="PF08240">
    <property type="entry name" value="ADH_N"/>
    <property type="match status" value="1"/>
</dbReference>
<dbReference type="GO" id="GO:0005829">
    <property type="term" value="C:cytosol"/>
    <property type="evidence" value="ECO:0007669"/>
    <property type="project" value="TreeGrafter"/>
</dbReference>
<accession>E4YZU0</accession>
<reference evidence="3" key="1">
    <citation type="journal article" date="2010" name="Science">
        <title>Plasticity of animal genome architecture unmasked by rapid evolution of a pelagic tunicate.</title>
        <authorList>
            <person name="Denoeud F."/>
            <person name="Henriet S."/>
            <person name="Mungpakdee S."/>
            <person name="Aury J.M."/>
            <person name="Da Silva C."/>
            <person name="Brinkmann H."/>
            <person name="Mikhaleva J."/>
            <person name="Olsen L.C."/>
            <person name="Jubin C."/>
            <person name="Canestro C."/>
            <person name="Bouquet J.M."/>
            <person name="Danks G."/>
            <person name="Poulain J."/>
            <person name="Campsteijn C."/>
            <person name="Adamski M."/>
            <person name="Cross I."/>
            <person name="Yadetie F."/>
            <person name="Muffato M."/>
            <person name="Louis A."/>
            <person name="Butcher S."/>
            <person name="Tsagkogeorga G."/>
            <person name="Konrad A."/>
            <person name="Singh S."/>
            <person name="Jensen M.F."/>
            <person name="Cong E.H."/>
            <person name="Eikeseth-Otteraa H."/>
            <person name="Noel B."/>
            <person name="Anthouard V."/>
            <person name="Porcel B.M."/>
            <person name="Kachouri-Lafond R."/>
            <person name="Nishino A."/>
            <person name="Ugolini M."/>
            <person name="Chourrout P."/>
            <person name="Nishida H."/>
            <person name="Aasland R."/>
            <person name="Huzurbazar S."/>
            <person name="Westhof E."/>
            <person name="Delsuc F."/>
            <person name="Lehrach H."/>
            <person name="Reinhardt R."/>
            <person name="Weissenbach J."/>
            <person name="Roy S.W."/>
            <person name="Artiguenave F."/>
            <person name="Postlethwait J.H."/>
            <person name="Manak J.R."/>
            <person name="Thompson E.M."/>
            <person name="Jaillon O."/>
            <person name="Du Pasquier L."/>
            <person name="Boudinot P."/>
            <person name="Liberles D.A."/>
            <person name="Volff J.N."/>
            <person name="Philippe H."/>
            <person name="Lenhard B."/>
            <person name="Roest Crollius H."/>
            <person name="Wincker P."/>
            <person name="Chourrout D."/>
        </authorList>
    </citation>
    <scope>NUCLEOTIDE SEQUENCE [LARGE SCALE GENOMIC DNA]</scope>
</reference>
<dbReference type="PANTHER" id="PTHR44154">
    <property type="entry name" value="QUINONE OXIDOREDUCTASE"/>
    <property type="match status" value="1"/>
</dbReference>
<dbReference type="PANTHER" id="PTHR44154:SF1">
    <property type="entry name" value="QUINONE OXIDOREDUCTASE"/>
    <property type="match status" value="1"/>
</dbReference>
<dbReference type="GO" id="GO:0003960">
    <property type="term" value="F:quinone reductase (NADPH) activity"/>
    <property type="evidence" value="ECO:0007669"/>
    <property type="project" value="TreeGrafter"/>
</dbReference>
<dbReference type="InterPro" id="IPR013154">
    <property type="entry name" value="ADH-like_N"/>
</dbReference>
<evidence type="ECO:0000256" key="1">
    <source>
        <dbReference type="ARBA" id="ARBA00022857"/>
    </source>
</evidence>
<dbReference type="Proteomes" id="UP000011014">
    <property type="component" value="Unassembled WGS sequence"/>
</dbReference>
<dbReference type="GO" id="GO:0003730">
    <property type="term" value="F:mRNA 3'-UTR binding"/>
    <property type="evidence" value="ECO:0007669"/>
    <property type="project" value="TreeGrafter"/>
</dbReference>
<dbReference type="InterPro" id="IPR051603">
    <property type="entry name" value="Zinc-ADH_QOR/CCCR"/>
</dbReference>
<sequence length="168" mass="18235">MLDSIGLFSKGRSHKSQIYLLRSCRSSSGKTNDNNKKYPLFRSSKRFTSFKMRAVVVDKFGDESVLNVKEIAAPKPGPSQILVSVKAAGINPVDTYIRSGNYLPSRLPKLPYTPGGDVCGVIEAVGENVGSEFKVGDKVYSLLITASGAYAEKATVEETFTVKLHQGL</sequence>
<dbReference type="EMBL" id="FN656198">
    <property type="protein sequence ID" value="CBY40968.1"/>
    <property type="molecule type" value="Genomic_DNA"/>
</dbReference>
<dbReference type="GO" id="GO:0070402">
    <property type="term" value="F:NADPH binding"/>
    <property type="evidence" value="ECO:0007669"/>
    <property type="project" value="TreeGrafter"/>
</dbReference>